<dbReference type="InterPro" id="IPR023198">
    <property type="entry name" value="PGP-like_dom2"/>
</dbReference>
<dbReference type="InterPro" id="IPR036412">
    <property type="entry name" value="HAD-like_sf"/>
</dbReference>
<dbReference type="SUPFAM" id="SSF56784">
    <property type="entry name" value="HAD-like"/>
    <property type="match status" value="1"/>
</dbReference>
<dbReference type="EMBL" id="JAPQKL010000005">
    <property type="protein sequence ID" value="KAJ5129350.1"/>
    <property type="molecule type" value="Genomic_DNA"/>
</dbReference>
<reference evidence="1" key="2">
    <citation type="journal article" date="2023" name="IMA Fungus">
        <title>Comparative genomic study of the Penicillium genus elucidates a diverse pangenome and 15 lateral gene transfer events.</title>
        <authorList>
            <person name="Petersen C."/>
            <person name="Sorensen T."/>
            <person name="Nielsen M.R."/>
            <person name="Sondergaard T.E."/>
            <person name="Sorensen J.L."/>
            <person name="Fitzpatrick D.A."/>
            <person name="Frisvad J.C."/>
            <person name="Nielsen K.L."/>
        </authorList>
    </citation>
    <scope>NUCLEOTIDE SEQUENCE</scope>
    <source>
        <strain evidence="1">IBT 22155</strain>
    </source>
</reference>
<name>A0A9W9L035_9EURO</name>
<dbReference type="InterPro" id="IPR023214">
    <property type="entry name" value="HAD_sf"/>
</dbReference>
<dbReference type="PANTHER" id="PTHR18901:SF42">
    <property type="entry name" value="SUPERFAMILY HYDROLASE, PUTATIVE-RELATED"/>
    <property type="match status" value="1"/>
</dbReference>
<reference evidence="1" key="1">
    <citation type="submission" date="2022-11" db="EMBL/GenBank/DDBJ databases">
        <authorList>
            <person name="Petersen C."/>
        </authorList>
    </citation>
    <scope>NUCLEOTIDE SEQUENCE</scope>
    <source>
        <strain evidence="1">IBT 22155</strain>
    </source>
</reference>
<proteinExistence type="predicted"/>
<organism evidence="1 2">
    <name type="scientific">Penicillium bovifimosum</name>
    <dbReference type="NCBI Taxonomy" id="126998"/>
    <lineage>
        <taxon>Eukaryota</taxon>
        <taxon>Fungi</taxon>
        <taxon>Dikarya</taxon>
        <taxon>Ascomycota</taxon>
        <taxon>Pezizomycotina</taxon>
        <taxon>Eurotiomycetes</taxon>
        <taxon>Eurotiomycetidae</taxon>
        <taxon>Eurotiales</taxon>
        <taxon>Aspergillaceae</taxon>
        <taxon>Penicillium</taxon>
    </lineage>
</organism>
<sequence>MAPLETEFPAIRACIFDMDGLLLNTEDIITGTTNSLLQKYNRPPMPDSLRAQLMGITNSTNSDTFHNFAKLPISAPNSPKNQETKCISISPTVDPSLAQRNSFQHSAVRAMLTTRSYELKTSGAEAGDLLRVFGERRVLGDDVRLGGRGKPMPDIYLVALGVINDEVVRAGGERILPQECLVFEDSVAGVEAGRRAGMRVVWVPHSVVMGEYGGRVGDVLAGRSGVFGIGNEGLLGVVGDGWAECIGSLEDFAYGKYGIEG</sequence>
<dbReference type="RefSeq" id="XP_056519729.1">
    <property type="nucleotide sequence ID" value="XM_056666133.1"/>
</dbReference>
<dbReference type="Proteomes" id="UP001149079">
    <property type="component" value="Unassembled WGS sequence"/>
</dbReference>
<dbReference type="GeneID" id="81405303"/>
<evidence type="ECO:0000313" key="2">
    <source>
        <dbReference type="Proteomes" id="UP001149079"/>
    </source>
</evidence>
<dbReference type="NCBIfam" id="TIGR01509">
    <property type="entry name" value="HAD-SF-IA-v3"/>
    <property type="match status" value="1"/>
</dbReference>
<dbReference type="Pfam" id="PF13419">
    <property type="entry name" value="HAD_2"/>
    <property type="match status" value="1"/>
</dbReference>
<gene>
    <name evidence="1" type="ORF">N7515_005389</name>
</gene>
<protein>
    <submittedName>
        <fullName evidence="1">HAD-like domain-containing protein</fullName>
    </submittedName>
</protein>
<dbReference type="InterPro" id="IPR041492">
    <property type="entry name" value="HAD_2"/>
</dbReference>
<dbReference type="SFLD" id="SFLDG01129">
    <property type="entry name" value="C1.5:_HAD__Beta-PGM__Phosphata"/>
    <property type="match status" value="1"/>
</dbReference>
<dbReference type="SFLD" id="SFLDS00003">
    <property type="entry name" value="Haloacid_Dehalogenase"/>
    <property type="match status" value="1"/>
</dbReference>
<dbReference type="AlphaFoldDB" id="A0A9W9L035"/>
<dbReference type="Gene3D" id="3.40.50.1000">
    <property type="entry name" value="HAD superfamily/HAD-like"/>
    <property type="match status" value="1"/>
</dbReference>
<comment type="caution">
    <text evidence="1">The sequence shown here is derived from an EMBL/GenBank/DDBJ whole genome shotgun (WGS) entry which is preliminary data.</text>
</comment>
<evidence type="ECO:0000313" key="1">
    <source>
        <dbReference type="EMBL" id="KAJ5129350.1"/>
    </source>
</evidence>
<dbReference type="OrthoDB" id="40579at2759"/>
<accession>A0A9W9L035</accession>
<dbReference type="Gene3D" id="1.10.150.240">
    <property type="entry name" value="Putative phosphatase, domain 2"/>
    <property type="match status" value="1"/>
</dbReference>
<dbReference type="PANTHER" id="PTHR18901">
    <property type="entry name" value="2-DEOXYGLUCOSE-6-PHOSPHATE PHOSPHATASE 2"/>
    <property type="match status" value="1"/>
</dbReference>
<dbReference type="GO" id="GO:0016791">
    <property type="term" value="F:phosphatase activity"/>
    <property type="evidence" value="ECO:0007669"/>
    <property type="project" value="UniProtKB-ARBA"/>
</dbReference>
<keyword evidence="2" id="KW-1185">Reference proteome</keyword>
<dbReference type="InterPro" id="IPR006439">
    <property type="entry name" value="HAD-SF_hydro_IA"/>
</dbReference>